<dbReference type="PANTHER" id="PTHR28004:SF2">
    <property type="entry name" value="D-SERINE DEHYDRATASE"/>
    <property type="match status" value="1"/>
</dbReference>
<dbReference type="Proteomes" id="UP000603912">
    <property type="component" value="Unassembled WGS sequence"/>
</dbReference>
<evidence type="ECO:0000313" key="4">
    <source>
        <dbReference type="EMBL" id="GGH29430.1"/>
    </source>
</evidence>
<reference evidence="4" key="2">
    <citation type="submission" date="2020-09" db="EMBL/GenBank/DDBJ databases">
        <authorList>
            <person name="Sun Q."/>
            <person name="Zhou Y."/>
        </authorList>
    </citation>
    <scope>NUCLEOTIDE SEQUENCE</scope>
    <source>
        <strain evidence="4">CGMCC 1.12214</strain>
    </source>
</reference>
<dbReference type="GO" id="GO:0008721">
    <property type="term" value="F:D-serine ammonia-lyase activity"/>
    <property type="evidence" value="ECO:0007669"/>
    <property type="project" value="TreeGrafter"/>
</dbReference>
<accession>A0A917MJX1</accession>
<dbReference type="GO" id="GO:0036088">
    <property type="term" value="P:D-serine catabolic process"/>
    <property type="evidence" value="ECO:0007669"/>
    <property type="project" value="TreeGrafter"/>
</dbReference>
<dbReference type="SMART" id="SM01119">
    <property type="entry name" value="D-ser_dehydrat"/>
    <property type="match status" value="1"/>
</dbReference>
<dbReference type="AlphaFoldDB" id="A0A917MJX1"/>
<organism evidence="4 5">
    <name type="scientific">Alsobacter metallidurans</name>
    <dbReference type="NCBI Taxonomy" id="340221"/>
    <lineage>
        <taxon>Bacteria</taxon>
        <taxon>Pseudomonadati</taxon>
        <taxon>Pseudomonadota</taxon>
        <taxon>Alphaproteobacteria</taxon>
        <taxon>Hyphomicrobiales</taxon>
        <taxon>Alsobacteraceae</taxon>
        <taxon>Alsobacter</taxon>
    </lineage>
</organism>
<dbReference type="Gene3D" id="3.20.20.10">
    <property type="entry name" value="Alanine racemase"/>
    <property type="match status" value="1"/>
</dbReference>
<sequence length="364" mass="38528">MADAGIATLKTEVARRFGTPAVVIDLDVVERNIARVQEMCEAAGVANRPHIKTHKSPVIAGLQRDAGAQGITCQKIGEAEVMAQAGFDDIFITYNLLGEEKMGRLGHLVQTTRMRVAADNPTVVAGLPEAARIGGRDLEVMVECDTGRKRAGVETPAEAVALARDIASRPGLSFAGLMLYPPENRMAETQAFLDEALAGLRAHGLEARVISSGGTPNLANLGKVTGVTEHRAGTCVFNDRMMMRAGMASLEDCALTVYATVVSRAGPERGILDSGSKTLTSDTGGGLDGHGLILEHPEARIAQFAEEHGFLDLRACNDRPSVGDVVRIVPNHVCVVVNMVDRLVAVRGAEIVGELPVAARGRIT</sequence>
<reference evidence="4" key="1">
    <citation type="journal article" date="2014" name="Int. J. Syst. Evol. Microbiol.">
        <title>Complete genome sequence of Corynebacterium casei LMG S-19264T (=DSM 44701T), isolated from a smear-ripened cheese.</title>
        <authorList>
            <consortium name="US DOE Joint Genome Institute (JGI-PGF)"/>
            <person name="Walter F."/>
            <person name="Albersmeier A."/>
            <person name="Kalinowski J."/>
            <person name="Ruckert C."/>
        </authorList>
    </citation>
    <scope>NUCLEOTIDE SEQUENCE</scope>
    <source>
        <strain evidence="4">CGMCC 1.12214</strain>
    </source>
</reference>
<dbReference type="Gene3D" id="2.40.37.20">
    <property type="entry name" value="D-serine dehydratase-like domain"/>
    <property type="match status" value="1"/>
</dbReference>
<proteinExistence type="inferred from homology"/>
<gene>
    <name evidence="4" type="ORF">GCM10007036_39340</name>
</gene>
<dbReference type="Pfam" id="PF01168">
    <property type="entry name" value="Ala_racemase_N"/>
    <property type="match status" value="1"/>
</dbReference>
<comment type="caution">
    <text evidence="4">The sequence shown here is derived from an EMBL/GenBank/DDBJ whole genome shotgun (WGS) entry which is preliminary data.</text>
</comment>
<comment type="similarity">
    <text evidence="1">Belongs to the DSD1 family.</text>
</comment>
<name>A0A917MJX1_9HYPH</name>
<dbReference type="RefSeq" id="WP_188519370.1">
    <property type="nucleotide sequence ID" value="NZ_BMES01000002.1"/>
</dbReference>
<dbReference type="InterPro" id="IPR001608">
    <property type="entry name" value="Ala_racemase_N"/>
</dbReference>
<dbReference type="InterPro" id="IPR042208">
    <property type="entry name" value="D-ser_dehydrat-like_sf"/>
</dbReference>
<dbReference type="PANTHER" id="PTHR28004">
    <property type="entry name" value="ZGC:162816-RELATED"/>
    <property type="match status" value="1"/>
</dbReference>
<evidence type="ECO:0000256" key="2">
    <source>
        <dbReference type="ARBA" id="ARBA00023239"/>
    </source>
</evidence>
<dbReference type="InterPro" id="IPR026956">
    <property type="entry name" value="D-ser_dehydrat-like_dom"/>
</dbReference>
<keyword evidence="2" id="KW-0456">Lyase</keyword>
<dbReference type="Pfam" id="PF14031">
    <property type="entry name" value="D-ser_dehydrat"/>
    <property type="match status" value="1"/>
</dbReference>
<protein>
    <submittedName>
        <fullName evidence="4">Alanine racemase</fullName>
    </submittedName>
</protein>
<dbReference type="InterPro" id="IPR029066">
    <property type="entry name" value="PLP-binding_barrel"/>
</dbReference>
<dbReference type="EMBL" id="BMES01000002">
    <property type="protein sequence ID" value="GGH29430.1"/>
    <property type="molecule type" value="Genomic_DNA"/>
</dbReference>
<dbReference type="CDD" id="cd06820">
    <property type="entry name" value="PLPDE_III_LS_D-TA_like"/>
    <property type="match status" value="1"/>
</dbReference>
<evidence type="ECO:0000259" key="3">
    <source>
        <dbReference type="SMART" id="SM01119"/>
    </source>
</evidence>
<dbReference type="InterPro" id="IPR051466">
    <property type="entry name" value="D-amino_acid_metab_enzyme"/>
</dbReference>
<evidence type="ECO:0000256" key="1">
    <source>
        <dbReference type="ARBA" id="ARBA00005323"/>
    </source>
</evidence>
<feature type="domain" description="D-serine dehydratase-like" evidence="3">
    <location>
        <begin position="254"/>
        <end position="347"/>
    </location>
</feature>
<keyword evidence="5" id="KW-1185">Reference proteome</keyword>
<dbReference type="SUPFAM" id="SSF51419">
    <property type="entry name" value="PLP-binding barrel"/>
    <property type="match status" value="1"/>
</dbReference>
<evidence type="ECO:0000313" key="5">
    <source>
        <dbReference type="Proteomes" id="UP000603912"/>
    </source>
</evidence>